<dbReference type="InterPro" id="IPR012349">
    <property type="entry name" value="Split_barrel_FMN-bd"/>
</dbReference>
<dbReference type="Gene3D" id="2.30.110.10">
    <property type="entry name" value="Electron Transport, Fmn-binding Protein, Chain A"/>
    <property type="match status" value="1"/>
</dbReference>
<dbReference type="EMBL" id="JAIBOA010000007">
    <property type="protein sequence ID" value="MBW8483432.1"/>
    <property type="molecule type" value="Genomic_DNA"/>
</dbReference>
<comment type="caution">
    <text evidence="1">The sequence shown here is derived from an EMBL/GenBank/DDBJ whole genome shotgun (WGS) entry which is preliminary data.</text>
</comment>
<evidence type="ECO:0000313" key="1">
    <source>
        <dbReference type="EMBL" id="MBW8483432.1"/>
    </source>
</evidence>
<proteinExistence type="predicted"/>
<dbReference type="Proteomes" id="UP000774570">
    <property type="component" value="Unassembled WGS sequence"/>
</dbReference>
<dbReference type="InterPro" id="IPR024747">
    <property type="entry name" value="Pyridox_Oxase-rel"/>
</dbReference>
<organism evidence="1 2">
    <name type="scientific">Actinomadura parmotrematis</name>
    <dbReference type="NCBI Taxonomy" id="2864039"/>
    <lineage>
        <taxon>Bacteria</taxon>
        <taxon>Bacillati</taxon>
        <taxon>Actinomycetota</taxon>
        <taxon>Actinomycetes</taxon>
        <taxon>Streptosporangiales</taxon>
        <taxon>Thermomonosporaceae</taxon>
        <taxon>Actinomadura</taxon>
    </lineage>
</organism>
<dbReference type="Pfam" id="PF12900">
    <property type="entry name" value="Pyridox_ox_2"/>
    <property type="match status" value="1"/>
</dbReference>
<dbReference type="SUPFAM" id="SSF50475">
    <property type="entry name" value="FMN-binding split barrel"/>
    <property type="match status" value="1"/>
</dbReference>
<name>A0ABS7FV19_9ACTN</name>
<evidence type="ECO:0000313" key="2">
    <source>
        <dbReference type="Proteomes" id="UP000774570"/>
    </source>
</evidence>
<gene>
    <name evidence="1" type="ORF">K1Y72_13685</name>
</gene>
<protein>
    <submittedName>
        <fullName evidence="1">Pyridoxamine 5'-phosphate oxidase family protein</fullName>
    </submittedName>
</protein>
<sequence length="147" mass="15293">MTFDRSGLRVLDEAECRALLAAAPLGRVVFTERALPAVQPVGFALRGRELVVGVAPGSPLAGLARGTVVAFEADAYDAAGRTGWSVVVVGPARPARPDEVAGALPVPSWPAPAAVPDRYLVIGCELVSGRRIPQAPATAPYRDVRPC</sequence>
<reference evidence="1 2" key="1">
    <citation type="submission" date="2021-07" db="EMBL/GenBank/DDBJ databases">
        <title>Actinomadura sp. PM05-2 isolated from lichen.</title>
        <authorList>
            <person name="Somphong A."/>
            <person name="Phongsopitanun W."/>
            <person name="Tanasupawat S."/>
            <person name="Peongsungnone V."/>
        </authorList>
    </citation>
    <scope>NUCLEOTIDE SEQUENCE [LARGE SCALE GENOMIC DNA]</scope>
    <source>
        <strain evidence="1 2">PM05-2</strain>
    </source>
</reference>
<keyword evidence="2" id="KW-1185">Reference proteome</keyword>
<dbReference type="RefSeq" id="WP_220166641.1">
    <property type="nucleotide sequence ID" value="NZ_JAIBOA010000007.1"/>
</dbReference>
<accession>A0ABS7FV19</accession>